<dbReference type="EMBL" id="CACVKT020009350">
    <property type="protein sequence ID" value="CAC5421403.1"/>
    <property type="molecule type" value="Genomic_DNA"/>
</dbReference>
<name>A0A6J8ENB3_MYTCO</name>
<feature type="compositionally biased region" description="Basic and acidic residues" evidence="1">
    <location>
        <begin position="38"/>
        <end position="52"/>
    </location>
</feature>
<evidence type="ECO:0000313" key="2">
    <source>
        <dbReference type="EMBL" id="CAC5421403.1"/>
    </source>
</evidence>
<reference evidence="2 3" key="1">
    <citation type="submission" date="2020-06" db="EMBL/GenBank/DDBJ databases">
        <authorList>
            <person name="Li R."/>
            <person name="Bekaert M."/>
        </authorList>
    </citation>
    <scope>NUCLEOTIDE SEQUENCE [LARGE SCALE GENOMIC DNA]</scope>
    <source>
        <strain evidence="3">wild</strain>
    </source>
</reference>
<evidence type="ECO:0000256" key="1">
    <source>
        <dbReference type="SAM" id="MobiDB-lite"/>
    </source>
</evidence>
<feature type="region of interest" description="Disordered" evidence="1">
    <location>
        <begin position="38"/>
        <end position="74"/>
    </location>
</feature>
<dbReference type="Proteomes" id="UP000507470">
    <property type="component" value="Unassembled WGS sequence"/>
</dbReference>
<feature type="compositionally biased region" description="Basic residues" evidence="1">
    <location>
        <begin position="96"/>
        <end position="114"/>
    </location>
</feature>
<accession>A0A6J8ENB3</accession>
<dbReference type="OrthoDB" id="6113741at2759"/>
<sequence length="265" mass="31065">MFCYWPKKNHIQKAKKGEIPDTDIWKKYPARIFSYIEEDFRPTTPQDKRNDQSARAPSQLPTPPVNHITTQNKSMHSSCLSFSVRSISPVSQRSRSQVRRRCRSPVSRRSRTPVRRREPRTLPDLEMDNTKRSHSSGEQVLMSLKRIENTIIENNEMVRRLVSRNQVNYGETDLKDLVPVPIQEDHEWEEMMTRLKNTDFIKKLVLLLISPKAYTYDREIHLQQEACTRVHKNAKESDIDEAISDLLRHAPHQPGGTRYKVIIII</sequence>
<evidence type="ECO:0000313" key="3">
    <source>
        <dbReference type="Proteomes" id="UP000507470"/>
    </source>
</evidence>
<feature type="region of interest" description="Disordered" evidence="1">
    <location>
        <begin position="90"/>
        <end position="137"/>
    </location>
</feature>
<keyword evidence="3" id="KW-1185">Reference proteome</keyword>
<feature type="compositionally biased region" description="Basic and acidic residues" evidence="1">
    <location>
        <begin position="115"/>
        <end position="131"/>
    </location>
</feature>
<protein>
    <submittedName>
        <fullName evidence="2">Uncharacterized protein</fullName>
    </submittedName>
</protein>
<gene>
    <name evidence="2" type="ORF">MCOR_53536</name>
</gene>
<organism evidence="2 3">
    <name type="scientific">Mytilus coruscus</name>
    <name type="common">Sea mussel</name>
    <dbReference type="NCBI Taxonomy" id="42192"/>
    <lineage>
        <taxon>Eukaryota</taxon>
        <taxon>Metazoa</taxon>
        <taxon>Spiralia</taxon>
        <taxon>Lophotrochozoa</taxon>
        <taxon>Mollusca</taxon>
        <taxon>Bivalvia</taxon>
        <taxon>Autobranchia</taxon>
        <taxon>Pteriomorphia</taxon>
        <taxon>Mytilida</taxon>
        <taxon>Mytiloidea</taxon>
        <taxon>Mytilidae</taxon>
        <taxon>Mytilinae</taxon>
        <taxon>Mytilus</taxon>
    </lineage>
</organism>
<proteinExistence type="predicted"/>
<dbReference type="AlphaFoldDB" id="A0A6J8ENB3"/>